<dbReference type="InterPro" id="IPR036855">
    <property type="entry name" value="Znf_CCCH_sf"/>
</dbReference>
<keyword evidence="2 5" id="KW-0863">Zinc-finger</keyword>
<dbReference type="PANTHER" id="PTHR12506">
    <property type="entry name" value="PROTEIN PHOSPHATASE RELATED"/>
    <property type="match status" value="1"/>
</dbReference>
<dbReference type="Gene3D" id="4.10.1000.10">
    <property type="entry name" value="Zinc finger, CCCH-type"/>
    <property type="match status" value="2"/>
</dbReference>
<feature type="zinc finger region" description="C3H1-type" evidence="5">
    <location>
        <begin position="592"/>
        <end position="620"/>
    </location>
</feature>
<dbReference type="GO" id="GO:0003729">
    <property type="term" value="F:mRNA binding"/>
    <property type="evidence" value="ECO:0007669"/>
    <property type="project" value="UniProtKB-ARBA"/>
</dbReference>
<dbReference type="SMART" id="SM00356">
    <property type="entry name" value="ZnF_C3H1"/>
    <property type="match status" value="4"/>
</dbReference>
<keyword evidence="4" id="KW-0238">DNA-binding</keyword>
<organism evidence="8 9">
    <name type="scientific">Eragrostis curvula</name>
    <name type="common">weeping love grass</name>
    <dbReference type="NCBI Taxonomy" id="38414"/>
    <lineage>
        <taxon>Eukaryota</taxon>
        <taxon>Viridiplantae</taxon>
        <taxon>Streptophyta</taxon>
        <taxon>Embryophyta</taxon>
        <taxon>Tracheophyta</taxon>
        <taxon>Spermatophyta</taxon>
        <taxon>Magnoliopsida</taxon>
        <taxon>Liliopsida</taxon>
        <taxon>Poales</taxon>
        <taxon>Poaceae</taxon>
        <taxon>PACMAD clade</taxon>
        <taxon>Chloridoideae</taxon>
        <taxon>Eragrostideae</taxon>
        <taxon>Eragrostidinae</taxon>
        <taxon>Eragrostis</taxon>
    </lineage>
</organism>
<dbReference type="GO" id="GO:0003677">
    <property type="term" value="F:DNA binding"/>
    <property type="evidence" value="ECO:0007669"/>
    <property type="project" value="UniProtKB-KW"/>
</dbReference>
<dbReference type="EMBL" id="RWGY01000013">
    <property type="protein sequence ID" value="TVU25503.1"/>
    <property type="molecule type" value="Genomic_DNA"/>
</dbReference>
<feature type="zinc finger region" description="C3H1-type" evidence="5">
    <location>
        <begin position="546"/>
        <end position="574"/>
    </location>
</feature>
<dbReference type="Pfam" id="PF00642">
    <property type="entry name" value="zf-CCCH"/>
    <property type="match status" value="4"/>
</dbReference>
<dbReference type="Proteomes" id="UP000324897">
    <property type="component" value="Chromosome 2"/>
</dbReference>
<protein>
    <recommendedName>
        <fullName evidence="7">C3H1-type domain-containing protein</fullName>
    </recommendedName>
</protein>
<evidence type="ECO:0000256" key="6">
    <source>
        <dbReference type="SAM" id="MobiDB-lite"/>
    </source>
</evidence>
<feature type="compositionally biased region" description="Polar residues" evidence="6">
    <location>
        <begin position="487"/>
        <end position="508"/>
    </location>
</feature>
<dbReference type="GO" id="GO:0008270">
    <property type="term" value="F:zinc ion binding"/>
    <property type="evidence" value="ECO:0007669"/>
    <property type="project" value="UniProtKB-KW"/>
</dbReference>
<feature type="zinc finger region" description="C3H1-type" evidence="5">
    <location>
        <begin position="333"/>
        <end position="361"/>
    </location>
</feature>
<sequence>MAAPTAGAGGGAGAGEGSSSSAAAAAAVTIGTHGVHEGEHLLLLFLLVLLLRCMLLESVGSRACRGAVGFRWDWGHAVPVCGELGFAARDGRVLDRLCSRGRAESGNAERAGVSVARAGVLERALISLLRATLWCSRFEHSVVASHIRRVSKAMPLSSVHVSVSAGFLRLSEDKHLIWERSDFFPKVGDGVTVELLGFGKVLVKMCSIGSYLRGDLDIMFVLRDIKFCAGWDYLFLHLITKDSIPDLMPRAAVKATPLIARSSSCATGESCFSAAEVTITAAEPLWCLEAFFMSIDAAEIIFNVYQNVFESVAEAFWHMNLGEAAESGPYPERVGEPDCSYYMRTGLCRFGMTCKFNHPLDRKLAVAAARMKGEYPQRNGQPECQNEKECDYYLRTGQCKFGMTCKFHHPEPSNTMVAVRGSVYSPGQAATSPGQHPYQGAVTSWPLSRSGSFIASPRWPGHSSYAQVIVPPGLVQVPGWNPYAAQIGSSSSDDQQRTTGGAQYYTGSRRSETTGMGDPGMFSSYQAGSVPVGLYSVQRENVFPDRPDQPECQFYMKTGDCKFGAVCKFHHPKDRTIPAPNCALSSIGLPLRPGEPICTFYSRYGMCKFGPNCKFDHPMAAVMYGLASSPTSEAPTARRMLAHVPSQSEVSPDNGSGRSRRITHSDSQQTPPGERSTEREAS</sequence>
<gene>
    <name evidence="8" type="ORF">EJB05_28002</name>
</gene>
<reference evidence="8 9" key="1">
    <citation type="journal article" date="2019" name="Sci. Rep.">
        <title>A high-quality genome of Eragrostis curvula grass provides insights into Poaceae evolution and supports new strategies to enhance forage quality.</title>
        <authorList>
            <person name="Carballo J."/>
            <person name="Santos B.A.C.M."/>
            <person name="Zappacosta D."/>
            <person name="Garbus I."/>
            <person name="Selva J.P."/>
            <person name="Gallo C.A."/>
            <person name="Diaz A."/>
            <person name="Albertini E."/>
            <person name="Caccamo M."/>
            <person name="Echenique V."/>
        </authorList>
    </citation>
    <scope>NUCLEOTIDE SEQUENCE [LARGE SCALE GENOMIC DNA]</scope>
    <source>
        <strain evidence="9">cv. Victoria</strain>
        <tissue evidence="8">Leaf</tissue>
    </source>
</reference>
<feature type="zinc finger region" description="C3H1-type" evidence="5">
    <location>
        <begin position="385"/>
        <end position="412"/>
    </location>
</feature>
<dbReference type="SUPFAM" id="SSF90229">
    <property type="entry name" value="CCCH zinc finger"/>
    <property type="match status" value="4"/>
</dbReference>
<evidence type="ECO:0000256" key="3">
    <source>
        <dbReference type="ARBA" id="ARBA00022833"/>
    </source>
</evidence>
<accession>A0A5J9UP37</accession>
<dbReference type="InterPro" id="IPR050974">
    <property type="entry name" value="Plant_ZF_CCCH"/>
</dbReference>
<dbReference type="PANTHER" id="PTHR12506:SF18">
    <property type="entry name" value="ZINC FINGER CCCH DOMAIN-CONTAINING PROTEIN 33-RELATED"/>
    <property type="match status" value="1"/>
</dbReference>
<keyword evidence="1 5" id="KW-0479">Metal-binding</keyword>
<keyword evidence="3 5" id="KW-0862">Zinc</keyword>
<evidence type="ECO:0000313" key="9">
    <source>
        <dbReference type="Proteomes" id="UP000324897"/>
    </source>
</evidence>
<name>A0A5J9UP37_9POAL</name>
<feature type="domain" description="C3H1-type" evidence="7">
    <location>
        <begin position="546"/>
        <end position="574"/>
    </location>
</feature>
<evidence type="ECO:0000313" key="8">
    <source>
        <dbReference type="EMBL" id="TVU25503.1"/>
    </source>
</evidence>
<feature type="domain" description="C3H1-type" evidence="7">
    <location>
        <begin position="333"/>
        <end position="361"/>
    </location>
</feature>
<feature type="region of interest" description="Disordered" evidence="6">
    <location>
        <begin position="487"/>
        <end position="518"/>
    </location>
</feature>
<feature type="region of interest" description="Disordered" evidence="6">
    <location>
        <begin position="635"/>
        <end position="682"/>
    </location>
</feature>
<evidence type="ECO:0000256" key="5">
    <source>
        <dbReference type="PROSITE-ProRule" id="PRU00723"/>
    </source>
</evidence>
<dbReference type="OrthoDB" id="411372at2759"/>
<dbReference type="InterPro" id="IPR000571">
    <property type="entry name" value="Znf_CCCH"/>
</dbReference>
<evidence type="ECO:0000259" key="7">
    <source>
        <dbReference type="PROSITE" id="PS50103"/>
    </source>
</evidence>
<proteinExistence type="predicted"/>
<comment type="caution">
    <text evidence="8">The sequence shown here is derived from an EMBL/GenBank/DDBJ whole genome shotgun (WGS) entry which is preliminary data.</text>
</comment>
<evidence type="ECO:0000256" key="2">
    <source>
        <dbReference type="ARBA" id="ARBA00022771"/>
    </source>
</evidence>
<feature type="domain" description="C3H1-type" evidence="7">
    <location>
        <begin position="592"/>
        <end position="620"/>
    </location>
</feature>
<keyword evidence="9" id="KW-1185">Reference proteome</keyword>
<dbReference type="PROSITE" id="PS50103">
    <property type="entry name" value="ZF_C3H1"/>
    <property type="match status" value="4"/>
</dbReference>
<evidence type="ECO:0000256" key="1">
    <source>
        <dbReference type="ARBA" id="ARBA00022723"/>
    </source>
</evidence>
<dbReference type="Gramene" id="TVU25503">
    <property type="protein sequence ID" value="TVU25503"/>
    <property type="gene ID" value="EJB05_28002"/>
</dbReference>
<dbReference type="AlphaFoldDB" id="A0A5J9UP37"/>
<feature type="compositionally biased region" description="Polar residues" evidence="6">
    <location>
        <begin position="645"/>
        <end position="657"/>
    </location>
</feature>
<evidence type="ECO:0000256" key="4">
    <source>
        <dbReference type="ARBA" id="ARBA00023125"/>
    </source>
</evidence>
<feature type="non-terminal residue" evidence="8">
    <location>
        <position position="1"/>
    </location>
</feature>
<feature type="domain" description="C3H1-type" evidence="7">
    <location>
        <begin position="385"/>
        <end position="412"/>
    </location>
</feature>